<evidence type="ECO:0000256" key="3">
    <source>
        <dbReference type="ARBA" id="ARBA00022825"/>
    </source>
</evidence>
<dbReference type="SUPFAM" id="SSF53474">
    <property type="entry name" value="alpha/beta-Hydrolases"/>
    <property type="match status" value="1"/>
</dbReference>
<feature type="domain" description="Peptidase S9 prolyl oligopeptidase catalytic" evidence="5">
    <location>
        <begin position="500"/>
        <end position="702"/>
    </location>
</feature>
<evidence type="ECO:0000259" key="5">
    <source>
        <dbReference type="Pfam" id="PF00326"/>
    </source>
</evidence>
<keyword evidence="1" id="KW-0645">Protease</keyword>
<evidence type="ECO:0000256" key="2">
    <source>
        <dbReference type="ARBA" id="ARBA00022801"/>
    </source>
</evidence>
<dbReference type="EMBL" id="JAELXS010000009">
    <property type="protein sequence ID" value="MBJ6123095.1"/>
    <property type="molecule type" value="Genomic_DNA"/>
</dbReference>
<reference evidence="8" key="1">
    <citation type="submission" date="2020-12" db="EMBL/GenBank/DDBJ databases">
        <title>Hymenobacter sp.</title>
        <authorList>
            <person name="Kim M.K."/>
        </authorList>
    </citation>
    <scope>NUCLEOTIDE SEQUENCE [LARGE SCALE GENOMIC DNA]</scope>
    <source>
        <strain evidence="8">BT553</strain>
    </source>
</reference>
<gene>
    <name evidence="7" type="ORF">JAO74_14960</name>
</gene>
<comment type="caution">
    <text evidence="7">The sequence shown here is derived from an EMBL/GenBank/DDBJ whole genome shotgun (WGS) entry which is preliminary data.</text>
</comment>
<dbReference type="PANTHER" id="PTHR42881:SF13">
    <property type="entry name" value="PROLYL ENDOPEPTIDASE"/>
    <property type="match status" value="1"/>
</dbReference>
<accession>A0ABS0XTN4</accession>
<dbReference type="PANTHER" id="PTHR42881">
    <property type="entry name" value="PROLYL ENDOPEPTIDASE"/>
    <property type="match status" value="1"/>
</dbReference>
<dbReference type="InterPro" id="IPR001375">
    <property type="entry name" value="Peptidase_S9_cat"/>
</dbReference>
<evidence type="ECO:0000313" key="8">
    <source>
        <dbReference type="Proteomes" id="UP000640426"/>
    </source>
</evidence>
<dbReference type="SUPFAM" id="SSF50993">
    <property type="entry name" value="Peptidase/esterase 'gauge' domain"/>
    <property type="match status" value="1"/>
</dbReference>
<organism evidence="7 8">
    <name type="scientific">Sphingomonas mollis</name>
    <dbReference type="NCBI Taxonomy" id="2795726"/>
    <lineage>
        <taxon>Bacteria</taxon>
        <taxon>Pseudomonadati</taxon>
        <taxon>Pseudomonadota</taxon>
        <taxon>Alphaproteobacteria</taxon>
        <taxon>Sphingomonadales</taxon>
        <taxon>Sphingomonadaceae</taxon>
        <taxon>Sphingomonas</taxon>
    </lineage>
</organism>
<keyword evidence="3" id="KW-0720">Serine protease</keyword>
<dbReference type="PRINTS" id="PR00862">
    <property type="entry name" value="PROLIGOPTASE"/>
</dbReference>
<evidence type="ECO:0000313" key="7">
    <source>
        <dbReference type="EMBL" id="MBJ6123095.1"/>
    </source>
</evidence>
<feature type="domain" description="Peptidase S9A N-terminal" evidence="6">
    <location>
        <begin position="342"/>
        <end position="428"/>
    </location>
</feature>
<dbReference type="Gene3D" id="3.40.50.1820">
    <property type="entry name" value="alpha/beta hydrolase"/>
    <property type="match status" value="1"/>
</dbReference>
<feature type="chain" id="PRO_5047134393" evidence="4">
    <location>
        <begin position="25"/>
        <end position="712"/>
    </location>
</feature>
<feature type="domain" description="Peptidase S9A N-terminal" evidence="6">
    <location>
        <begin position="30"/>
        <end position="246"/>
    </location>
</feature>
<keyword evidence="8" id="KW-1185">Reference proteome</keyword>
<dbReference type="RefSeq" id="WP_199039891.1">
    <property type="nucleotide sequence ID" value="NZ_JAELXS010000009.1"/>
</dbReference>
<feature type="signal peptide" evidence="4">
    <location>
        <begin position="1"/>
        <end position="24"/>
    </location>
</feature>
<keyword evidence="4" id="KW-0732">Signal</keyword>
<evidence type="ECO:0000256" key="1">
    <source>
        <dbReference type="ARBA" id="ARBA00022670"/>
    </source>
</evidence>
<protein>
    <submittedName>
        <fullName evidence="7">S9 family peptidase</fullName>
    </submittedName>
</protein>
<proteinExistence type="predicted"/>
<dbReference type="InterPro" id="IPR023302">
    <property type="entry name" value="Pept_S9A_N"/>
</dbReference>
<dbReference type="Proteomes" id="UP000640426">
    <property type="component" value="Unassembled WGS sequence"/>
</dbReference>
<dbReference type="InterPro" id="IPR051167">
    <property type="entry name" value="Prolyl_oligopep/macrocyclase"/>
</dbReference>
<dbReference type="Pfam" id="PF02897">
    <property type="entry name" value="Peptidase_S9_N"/>
    <property type="match status" value="2"/>
</dbReference>
<name>A0ABS0XTN4_9SPHN</name>
<dbReference type="InterPro" id="IPR002470">
    <property type="entry name" value="Peptidase_S9A"/>
</dbReference>
<sequence length="712" mass="77209">MREVKMLLAATILAGGLAGAPTLAQTAAMTNDPYIWLEDKDGAKALSWVEAENARTLPRLQNDPRYAAFYAEALAIASAKDRIPMPNQQFGRILNFWRDADHPQGLWRWTTEADYANPAPAWKTLIDLDALSKAEGKKWVWKGATCLQPEERLCLVALSEGGEDAISYREFDLATGQFVANGFALSTSKQGATWIDKDTLLVSRDWGAGTLTASSYPFVVKLLKRGQPVDQAVEVFRGSPQDQLGTYATTLIDAKGNRAVVIERRVTFFGGEKFVWTPTGTPAGTTRKLDVPARTFPAGMVDGRVIFDTSDPWGNIAAGSVAWVPLAELESGRMTPRVLFAPTPRQAVQGVSTTKDRVILTYIDNVRGRMTVFAPTAAGWAATPVAVPENMSVGVASTTDRENRAFVSLTGFATPTTLATIDAAAPAAPKVVKTLPAQYDAAGVTVEQFEATSTDATKVPYFVVRPKGAKLDGTTPTLMTAYGGFELSRLPTYLGSTGKLWLERGGAYVLANIRGGGEFGPAWHDAGRKTKRQVIYDDFAAVAKDLFARRMTSAKKLGIYGGSNGGLLMGVEFNQHPDLWNAVAIQVPLLDMIRYEKIAAGASWVDEYGSVDNPAERAFLEKISPYANIRKGGAYPEPYIWTTTKDDRVGPQHARKFAARLKEYGLPYLFYEDTAGGHSGDADIAQGARLQALQMTYFAQKLMGPAGETAAR</sequence>
<evidence type="ECO:0000259" key="6">
    <source>
        <dbReference type="Pfam" id="PF02897"/>
    </source>
</evidence>
<dbReference type="Gene3D" id="2.130.10.120">
    <property type="entry name" value="Prolyl oligopeptidase, N-terminal domain"/>
    <property type="match status" value="1"/>
</dbReference>
<keyword evidence="2" id="KW-0378">Hydrolase</keyword>
<dbReference type="InterPro" id="IPR029058">
    <property type="entry name" value="AB_hydrolase_fold"/>
</dbReference>
<evidence type="ECO:0000256" key="4">
    <source>
        <dbReference type="SAM" id="SignalP"/>
    </source>
</evidence>
<dbReference type="Pfam" id="PF00326">
    <property type="entry name" value="Peptidase_S9"/>
    <property type="match status" value="1"/>
</dbReference>